<reference evidence="1" key="2">
    <citation type="journal article" date="2015" name="Fish Shellfish Immunol.">
        <title>Early steps in the European eel (Anguilla anguilla)-Vibrio vulnificus interaction in the gills: Role of the RtxA13 toxin.</title>
        <authorList>
            <person name="Callol A."/>
            <person name="Pajuelo D."/>
            <person name="Ebbesson L."/>
            <person name="Teles M."/>
            <person name="MacKenzie S."/>
            <person name="Amaro C."/>
        </authorList>
    </citation>
    <scope>NUCLEOTIDE SEQUENCE</scope>
</reference>
<sequence>MHTLSMLCPVSTHNLFQIMTQNSSSASLCVVRLGIISLHFESKMHLQKIIMMLTNAGK</sequence>
<accession>A0A0E9RK45</accession>
<organism evidence="1">
    <name type="scientific">Anguilla anguilla</name>
    <name type="common">European freshwater eel</name>
    <name type="synonym">Muraena anguilla</name>
    <dbReference type="NCBI Taxonomy" id="7936"/>
    <lineage>
        <taxon>Eukaryota</taxon>
        <taxon>Metazoa</taxon>
        <taxon>Chordata</taxon>
        <taxon>Craniata</taxon>
        <taxon>Vertebrata</taxon>
        <taxon>Euteleostomi</taxon>
        <taxon>Actinopterygii</taxon>
        <taxon>Neopterygii</taxon>
        <taxon>Teleostei</taxon>
        <taxon>Anguilliformes</taxon>
        <taxon>Anguillidae</taxon>
        <taxon>Anguilla</taxon>
    </lineage>
</organism>
<protein>
    <submittedName>
        <fullName evidence="1">Uncharacterized protein</fullName>
    </submittedName>
</protein>
<name>A0A0E9RK45_ANGAN</name>
<dbReference type="AlphaFoldDB" id="A0A0E9RK45"/>
<dbReference type="EMBL" id="GBXM01079385">
    <property type="protein sequence ID" value="JAH29192.1"/>
    <property type="molecule type" value="Transcribed_RNA"/>
</dbReference>
<proteinExistence type="predicted"/>
<evidence type="ECO:0000313" key="1">
    <source>
        <dbReference type="EMBL" id="JAH29192.1"/>
    </source>
</evidence>
<reference evidence="1" key="1">
    <citation type="submission" date="2014-11" db="EMBL/GenBank/DDBJ databases">
        <authorList>
            <person name="Amaro Gonzalez C."/>
        </authorList>
    </citation>
    <scope>NUCLEOTIDE SEQUENCE</scope>
</reference>